<sequence>MSTELTSREVCQHLRDAALGVRPLQVIGTGTGQVSVDIEGWRLQLEFDGKHLHHCGHCCCPDGREWALDSRQRFGTDPVSLLSTWELAQIEGLLRRAE</sequence>
<name>A0A9X2XHM6_9PSED</name>
<evidence type="ECO:0000313" key="3">
    <source>
        <dbReference type="Proteomes" id="UP001139955"/>
    </source>
</evidence>
<dbReference type="AlphaFoldDB" id="A0A9X2XHM6"/>
<evidence type="ECO:0000313" key="2">
    <source>
        <dbReference type="EMBL" id="MCU7249160.1"/>
    </source>
</evidence>
<dbReference type="RefSeq" id="WP_262150436.1">
    <property type="nucleotide sequence ID" value="NZ_JAOSKY010000008.1"/>
</dbReference>
<accession>A0A9X2XHM6</accession>
<reference evidence="2" key="1">
    <citation type="submission" date="2022-09" db="EMBL/GenBank/DDBJ databases">
        <authorList>
            <person name="Cesa-Luna C."/>
            <person name="Girard L."/>
            <person name="Lood C."/>
            <person name="Hofte M."/>
            <person name="De Mot R."/>
        </authorList>
    </citation>
    <scope>NUCLEOTIDE SEQUENCE</scope>
    <source>
        <strain evidence="2">B1M3-32</strain>
    </source>
</reference>
<dbReference type="InterPro" id="IPR056110">
    <property type="entry name" value="DUF7693"/>
</dbReference>
<gene>
    <name evidence="2" type="ORF">OC940_15220</name>
</gene>
<feature type="domain" description="DUF7693" evidence="1">
    <location>
        <begin position="5"/>
        <end position="95"/>
    </location>
</feature>
<protein>
    <recommendedName>
        <fullName evidence="1">DUF7693 domain-containing protein</fullName>
    </recommendedName>
</protein>
<dbReference type="Pfam" id="PF24745">
    <property type="entry name" value="DUF7693"/>
    <property type="match status" value="1"/>
</dbReference>
<proteinExistence type="predicted"/>
<organism evidence="2 3">
    <name type="scientific">Pseudomonas koreensis</name>
    <dbReference type="NCBI Taxonomy" id="198620"/>
    <lineage>
        <taxon>Bacteria</taxon>
        <taxon>Pseudomonadati</taxon>
        <taxon>Pseudomonadota</taxon>
        <taxon>Gammaproteobacteria</taxon>
        <taxon>Pseudomonadales</taxon>
        <taxon>Pseudomonadaceae</taxon>
        <taxon>Pseudomonas</taxon>
    </lineage>
</organism>
<reference evidence="2" key="2">
    <citation type="journal article" date="2023" name="mSystems">
        <title>Charting the Lipopeptidome of Nonpathogenic Pseudomonas.</title>
        <authorList>
            <person name="Cesa-Luna C."/>
            <person name="Geudens N."/>
            <person name="Girard L."/>
            <person name="De Roo V."/>
            <person name="Maklad H.R."/>
            <person name="Martins J.C."/>
            <person name="Hofte M."/>
            <person name="De Mot R."/>
        </authorList>
    </citation>
    <scope>NUCLEOTIDE SEQUENCE</scope>
    <source>
        <strain evidence="2">B1M3-32</strain>
    </source>
</reference>
<dbReference type="Proteomes" id="UP001139955">
    <property type="component" value="Unassembled WGS sequence"/>
</dbReference>
<dbReference type="EMBL" id="JAOSKY010000008">
    <property type="protein sequence ID" value="MCU7249160.1"/>
    <property type="molecule type" value="Genomic_DNA"/>
</dbReference>
<comment type="caution">
    <text evidence="2">The sequence shown here is derived from an EMBL/GenBank/DDBJ whole genome shotgun (WGS) entry which is preliminary data.</text>
</comment>
<keyword evidence="3" id="KW-1185">Reference proteome</keyword>
<evidence type="ECO:0000259" key="1">
    <source>
        <dbReference type="Pfam" id="PF24745"/>
    </source>
</evidence>